<evidence type="ECO:0000256" key="5">
    <source>
        <dbReference type="ARBA" id="ARBA00022475"/>
    </source>
</evidence>
<dbReference type="GO" id="GO:0016746">
    <property type="term" value="F:acyltransferase activity"/>
    <property type="evidence" value="ECO:0007669"/>
    <property type="project" value="UniProtKB-KW"/>
</dbReference>
<keyword evidence="8 12" id="KW-1133">Transmembrane helix</keyword>
<keyword evidence="7" id="KW-0016">Alginate biosynthesis</keyword>
<sequence>MIFSSIVFLGLFLPVTFFSYYLVPVRWRNVLLAIASVVFYAWGEPRYVILMIVSVAANFSLAIAIDRATSRRVLLLTAAVALNLVLLGVFKYGNFVVDNVDWLLERFGVERIVLKPIDIPIGISFYTFHAISYLIDIYRRNVKPNRSIVEYSLYIMLFPQLVAGPIIRYKDVHTQLARRACSIDDVSAGIVRFTMGLSKKVLIANQLGLVADTAFNVPGDQLGPAVAWLGLVCYTLQLYFDFSGYSDMAIGLARMFGFRFPENFDYPYTATSIQDFWRRWHISLSTWFRDYIYIPLGGNRRGEGRTLVNLWTVFLLTGLWHGASWNFVIWGAIHGFFLMMERLTRNGGRLRLAAVPVFVRRLYAVLVVMFAWVFFRAASLEQALQYLQALVGHWPKAQWTVSAEQVCSQQTGILLVVAAILAGGFYPWLARRSDALWRGLARRALDGWARLVLVTPALILSSMSLALGQYNPFIYFRF</sequence>
<gene>
    <name evidence="13" type="ORF">C9I57_05365</name>
</gene>
<dbReference type="InterPro" id="IPR051085">
    <property type="entry name" value="MB_O-acyltransferase"/>
</dbReference>
<keyword evidence="6 12" id="KW-0812">Transmembrane</keyword>
<dbReference type="PANTHER" id="PTHR13285:SF18">
    <property type="entry name" value="PROTEIN-CYSTEINE N-PALMITOYLTRANSFERASE RASP"/>
    <property type="match status" value="1"/>
</dbReference>
<feature type="transmembrane region" description="Helical" evidence="12">
    <location>
        <begin position="117"/>
        <end position="136"/>
    </location>
</feature>
<feature type="transmembrane region" description="Helical" evidence="12">
    <location>
        <begin position="148"/>
        <end position="167"/>
    </location>
</feature>
<dbReference type="InterPro" id="IPR028362">
    <property type="entry name" value="AlgI"/>
</dbReference>
<dbReference type="PIRSF" id="PIRSF500217">
    <property type="entry name" value="AlgI"/>
    <property type="match status" value="1"/>
</dbReference>
<comment type="subcellular location">
    <subcellularLocation>
        <location evidence="1">Cell membrane</location>
        <topology evidence="1">Multi-pass membrane protein</topology>
    </subcellularLocation>
</comment>
<dbReference type="Pfam" id="PF03062">
    <property type="entry name" value="MBOAT"/>
    <property type="match status" value="1"/>
</dbReference>
<evidence type="ECO:0000256" key="7">
    <source>
        <dbReference type="ARBA" id="ARBA00022841"/>
    </source>
</evidence>
<evidence type="ECO:0000256" key="3">
    <source>
        <dbReference type="ARBA" id="ARBA00010323"/>
    </source>
</evidence>
<dbReference type="GO" id="GO:0042121">
    <property type="term" value="P:alginic acid biosynthetic process"/>
    <property type="evidence" value="ECO:0007669"/>
    <property type="project" value="UniProtKB-KW"/>
</dbReference>
<dbReference type="RefSeq" id="WP_107149738.1">
    <property type="nucleotide sequence ID" value="NZ_PYUC01000002.1"/>
</dbReference>
<feature type="transmembrane region" description="Helical" evidence="12">
    <location>
        <begin position="7"/>
        <end position="27"/>
    </location>
</feature>
<evidence type="ECO:0000256" key="2">
    <source>
        <dbReference type="ARBA" id="ARBA00005182"/>
    </source>
</evidence>
<feature type="transmembrane region" description="Helical" evidence="12">
    <location>
        <begin position="73"/>
        <end position="97"/>
    </location>
</feature>
<keyword evidence="9 11" id="KW-0472">Membrane</keyword>
<evidence type="ECO:0000256" key="8">
    <source>
        <dbReference type="ARBA" id="ARBA00022989"/>
    </source>
</evidence>
<comment type="similarity">
    <text evidence="3 11">Belongs to the membrane-bound acyltransferase family.</text>
</comment>
<dbReference type="GO" id="GO:0005886">
    <property type="term" value="C:plasma membrane"/>
    <property type="evidence" value="ECO:0007669"/>
    <property type="project" value="UniProtKB-SubCell"/>
</dbReference>
<evidence type="ECO:0000313" key="14">
    <source>
        <dbReference type="Proteomes" id="UP000240638"/>
    </source>
</evidence>
<dbReference type="Proteomes" id="UP000240638">
    <property type="component" value="Unassembled WGS sequence"/>
</dbReference>
<evidence type="ECO:0000256" key="4">
    <source>
        <dbReference type="ARBA" id="ARBA00016084"/>
    </source>
</evidence>
<evidence type="ECO:0000256" key="12">
    <source>
        <dbReference type="SAM" id="Phobius"/>
    </source>
</evidence>
<accession>A0A2T3Y0A0</accession>
<reference evidence="13 14" key="1">
    <citation type="submission" date="2018-03" db="EMBL/GenBank/DDBJ databases">
        <title>Whole genome analyses suggest that Burkholderia sensu lato contains two further novel genera in the rhizoxinica-symbiotica group Mycetohabitans gen. nov., and Trinickia gen. nov.: implications for the evolution of diazotrophy and nodulation in the Burkholderiaceae.</title>
        <authorList>
            <person name="Estrada De Los Santos P."/>
            <person name="Palmer M."/>
            <person name="Chavez-Ramirez B."/>
            <person name="Steenkamp E.T."/>
            <person name="Hirsch A.M."/>
            <person name="Manyaka P."/>
            <person name="Maluk M."/>
            <person name="Lafos M."/>
            <person name="Crook M."/>
            <person name="Gross E."/>
            <person name="Simon M.F."/>
            <person name="Bueno Dos Reis Junior F."/>
            <person name="Poole P.S."/>
            <person name="Venter S.N."/>
            <person name="James E.K."/>
        </authorList>
    </citation>
    <scope>NUCLEOTIDE SEQUENCE [LARGE SCALE GENOMIC DNA]</scope>
    <source>
        <strain evidence="13 14">JPY-366</strain>
    </source>
</reference>
<feature type="transmembrane region" description="Helical" evidence="12">
    <location>
        <begin position="412"/>
        <end position="430"/>
    </location>
</feature>
<evidence type="ECO:0000256" key="10">
    <source>
        <dbReference type="ARBA" id="ARBA00031030"/>
    </source>
</evidence>
<protein>
    <recommendedName>
        <fullName evidence="4">Probable alginate O-acetylase AlgI</fullName>
    </recommendedName>
    <alternativeName>
        <fullName evidence="10">Alginate biosynthesis protein AlgI</fullName>
    </alternativeName>
</protein>
<dbReference type="PANTHER" id="PTHR13285">
    <property type="entry name" value="ACYLTRANSFERASE"/>
    <property type="match status" value="1"/>
</dbReference>
<comment type="pathway">
    <text evidence="2">Glycan biosynthesis; alginate biosynthesis.</text>
</comment>
<feature type="transmembrane region" description="Helical" evidence="12">
    <location>
        <begin position="319"/>
        <end position="340"/>
    </location>
</feature>
<feature type="transmembrane region" description="Helical" evidence="12">
    <location>
        <begin position="352"/>
        <end position="375"/>
    </location>
</feature>
<dbReference type="InterPro" id="IPR024194">
    <property type="entry name" value="Ac/AlaTfrase_AlgI/DltB"/>
</dbReference>
<dbReference type="EMBL" id="PYUC01000002">
    <property type="protein sequence ID" value="PTB22189.1"/>
    <property type="molecule type" value="Genomic_DNA"/>
</dbReference>
<comment type="caution">
    <text evidence="13">The sequence shown here is derived from an EMBL/GenBank/DDBJ whole genome shotgun (WGS) entry which is preliminary data.</text>
</comment>
<evidence type="ECO:0000256" key="9">
    <source>
        <dbReference type="ARBA" id="ARBA00023136"/>
    </source>
</evidence>
<dbReference type="InterPro" id="IPR004299">
    <property type="entry name" value="MBOAT_fam"/>
</dbReference>
<evidence type="ECO:0000256" key="11">
    <source>
        <dbReference type="PIRNR" id="PIRNR016636"/>
    </source>
</evidence>
<evidence type="ECO:0000313" key="13">
    <source>
        <dbReference type="EMBL" id="PTB22189.1"/>
    </source>
</evidence>
<keyword evidence="5 11" id="KW-1003">Cell membrane</keyword>
<feature type="transmembrane region" description="Helical" evidence="12">
    <location>
        <begin position="451"/>
        <end position="470"/>
    </location>
</feature>
<dbReference type="PIRSF" id="PIRSF016636">
    <property type="entry name" value="AlgI_DltB"/>
    <property type="match status" value="1"/>
</dbReference>
<keyword evidence="11" id="KW-0012">Acyltransferase</keyword>
<organism evidence="13 14">
    <name type="scientific">Trinickia symbiotica</name>
    <dbReference type="NCBI Taxonomy" id="863227"/>
    <lineage>
        <taxon>Bacteria</taxon>
        <taxon>Pseudomonadati</taxon>
        <taxon>Pseudomonadota</taxon>
        <taxon>Betaproteobacteria</taxon>
        <taxon>Burkholderiales</taxon>
        <taxon>Burkholderiaceae</taxon>
        <taxon>Trinickia</taxon>
    </lineage>
</organism>
<evidence type="ECO:0000256" key="1">
    <source>
        <dbReference type="ARBA" id="ARBA00004651"/>
    </source>
</evidence>
<evidence type="ECO:0000256" key="6">
    <source>
        <dbReference type="ARBA" id="ARBA00022692"/>
    </source>
</evidence>
<dbReference type="AlphaFoldDB" id="A0A2T3Y0A0"/>
<name>A0A2T3Y0A0_9BURK</name>
<keyword evidence="11" id="KW-0808">Transferase</keyword>
<feature type="transmembrane region" description="Helical" evidence="12">
    <location>
        <begin position="47"/>
        <end position="66"/>
    </location>
</feature>
<proteinExistence type="inferred from homology"/>